<dbReference type="EMBL" id="JACSNX010000015">
    <property type="protein sequence ID" value="MBM6851691.1"/>
    <property type="molecule type" value="Genomic_DNA"/>
</dbReference>
<gene>
    <name evidence="1" type="ORF">H9X91_09620</name>
</gene>
<reference evidence="1 2" key="1">
    <citation type="journal article" date="2021" name="Sci. Rep.">
        <title>The distribution of antibiotic resistance genes in chicken gut microbiota commensals.</title>
        <authorList>
            <person name="Juricova H."/>
            <person name="Matiasovicova J."/>
            <person name="Kubasova T."/>
            <person name="Cejkova D."/>
            <person name="Rychlik I."/>
        </authorList>
    </citation>
    <scope>NUCLEOTIDE SEQUENCE [LARGE SCALE GENOMIC DNA]</scope>
    <source>
        <strain evidence="1 2">An411</strain>
    </source>
</reference>
<comment type="caution">
    <text evidence="1">The sequence shown here is derived from an EMBL/GenBank/DDBJ whole genome shotgun (WGS) entry which is preliminary data.</text>
</comment>
<dbReference type="Proteomes" id="UP000719500">
    <property type="component" value="Unassembled WGS sequence"/>
</dbReference>
<proteinExistence type="predicted"/>
<protein>
    <recommendedName>
        <fullName evidence="3">Lipoprotein</fullName>
    </recommendedName>
</protein>
<sequence>MKKLLILIVVLAWVWGMTGCQKAIDASAVYGFPEPTVQITGLFHSQGIESNFTIGSEEYDPDDLSVMPVIEWFYGLELRECEEPEPVEGNESYTFIVDGQPAFTYDSRGSEAFVVVDGSWYEVENPSNPPIEDAIN</sequence>
<dbReference type="PROSITE" id="PS51257">
    <property type="entry name" value="PROKAR_LIPOPROTEIN"/>
    <property type="match status" value="1"/>
</dbReference>
<evidence type="ECO:0000313" key="2">
    <source>
        <dbReference type="Proteomes" id="UP000719500"/>
    </source>
</evidence>
<organism evidence="1 2">
    <name type="scientific">Oscillibacter valericigenes</name>
    <dbReference type="NCBI Taxonomy" id="351091"/>
    <lineage>
        <taxon>Bacteria</taxon>
        <taxon>Bacillati</taxon>
        <taxon>Bacillota</taxon>
        <taxon>Clostridia</taxon>
        <taxon>Eubacteriales</taxon>
        <taxon>Oscillospiraceae</taxon>
        <taxon>Oscillibacter</taxon>
    </lineage>
</organism>
<evidence type="ECO:0008006" key="3">
    <source>
        <dbReference type="Google" id="ProtNLM"/>
    </source>
</evidence>
<name>A0ABS2FXJ4_9FIRM</name>
<accession>A0ABS2FXJ4</accession>
<keyword evidence="2" id="KW-1185">Reference proteome</keyword>
<dbReference type="RefSeq" id="WP_204804655.1">
    <property type="nucleotide sequence ID" value="NZ_JACSNX010000015.1"/>
</dbReference>
<evidence type="ECO:0000313" key="1">
    <source>
        <dbReference type="EMBL" id="MBM6851691.1"/>
    </source>
</evidence>